<keyword evidence="3 5" id="KW-1133">Transmembrane helix</keyword>
<gene>
    <name evidence="7" type="ORF">B0A81_06080</name>
</gene>
<feature type="transmembrane region" description="Helical" evidence="5">
    <location>
        <begin position="97"/>
        <end position="115"/>
    </location>
</feature>
<feature type="transmembrane region" description="Helical" evidence="5">
    <location>
        <begin position="45"/>
        <end position="62"/>
    </location>
</feature>
<evidence type="ECO:0000256" key="2">
    <source>
        <dbReference type="ARBA" id="ARBA00022692"/>
    </source>
</evidence>
<reference evidence="7 8" key="1">
    <citation type="submission" date="2016-11" db="EMBL/GenBank/DDBJ databases">
        <title>Whole genomes of Flavobacteriaceae.</title>
        <authorList>
            <person name="Stine C."/>
            <person name="Li C."/>
            <person name="Tadesse D."/>
        </authorList>
    </citation>
    <scope>NUCLEOTIDE SEQUENCE [LARGE SCALE GENOMIC DNA]</scope>
    <source>
        <strain evidence="7 8">CCUG 60112</strain>
    </source>
</reference>
<sequence>MKPTYLFKRVFAFGIDFIILALTVKILFPYISYKNSIGESYIKTEIGLLIYYLFFIFQDVFMNKTIGKHIFKLQMTFDNPMETTGYKKYFRIIIRRLFDLLELVCPFIYLITIGLTKKNQKLGDLIAKIVVTQKSNN</sequence>
<feature type="domain" description="RDD" evidence="6">
    <location>
        <begin position="6"/>
        <end position="128"/>
    </location>
</feature>
<dbReference type="InterPro" id="IPR010432">
    <property type="entry name" value="RDD"/>
</dbReference>
<dbReference type="Pfam" id="PF06271">
    <property type="entry name" value="RDD"/>
    <property type="match status" value="1"/>
</dbReference>
<evidence type="ECO:0000256" key="4">
    <source>
        <dbReference type="ARBA" id="ARBA00023136"/>
    </source>
</evidence>
<evidence type="ECO:0000256" key="1">
    <source>
        <dbReference type="ARBA" id="ARBA00004141"/>
    </source>
</evidence>
<evidence type="ECO:0000256" key="5">
    <source>
        <dbReference type="SAM" id="Phobius"/>
    </source>
</evidence>
<comment type="caution">
    <text evidence="7">The sequence shown here is derived from an EMBL/GenBank/DDBJ whole genome shotgun (WGS) entry which is preliminary data.</text>
</comment>
<comment type="subcellular location">
    <subcellularLocation>
        <location evidence="1">Membrane</location>
        <topology evidence="1">Multi-pass membrane protein</topology>
    </subcellularLocation>
</comment>
<evidence type="ECO:0000313" key="7">
    <source>
        <dbReference type="EMBL" id="OXB09695.1"/>
    </source>
</evidence>
<keyword evidence="2 5" id="KW-0812">Transmembrane</keyword>
<protein>
    <recommendedName>
        <fullName evidence="6">RDD domain-containing protein</fullName>
    </recommendedName>
</protein>
<dbReference type="EMBL" id="MUHD01000011">
    <property type="protein sequence ID" value="OXB09695.1"/>
    <property type="molecule type" value="Genomic_DNA"/>
</dbReference>
<keyword evidence="8" id="KW-1185">Reference proteome</keyword>
<name>A0ABX4CX76_9FLAO</name>
<dbReference type="Proteomes" id="UP000198381">
    <property type="component" value="Unassembled WGS sequence"/>
</dbReference>
<accession>A0ABX4CX76</accession>
<keyword evidence="4 5" id="KW-0472">Membrane</keyword>
<feature type="transmembrane region" description="Helical" evidence="5">
    <location>
        <begin position="12"/>
        <end position="33"/>
    </location>
</feature>
<evidence type="ECO:0000313" key="8">
    <source>
        <dbReference type="Proteomes" id="UP000198381"/>
    </source>
</evidence>
<proteinExistence type="predicted"/>
<organism evidence="7 8">
    <name type="scientific">Flavobacterium plurextorum</name>
    <dbReference type="NCBI Taxonomy" id="1114867"/>
    <lineage>
        <taxon>Bacteria</taxon>
        <taxon>Pseudomonadati</taxon>
        <taxon>Bacteroidota</taxon>
        <taxon>Flavobacteriia</taxon>
        <taxon>Flavobacteriales</taxon>
        <taxon>Flavobacteriaceae</taxon>
        <taxon>Flavobacterium</taxon>
    </lineage>
</organism>
<evidence type="ECO:0000259" key="6">
    <source>
        <dbReference type="Pfam" id="PF06271"/>
    </source>
</evidence>
<dbReference type="RefSeq" id="WP_089057186.1">
    <property type="nucleotide sequence ID" value="NZ_MUHD01000011.1"/>
</dbReference>
<evidence type="ECO:0000256" key="3">
    <source>
        <dbReference type="ARBA" id="ARBA00022989"/>
    </source>
</evidence>